<dbReference type="PANTHER" id="PTHR43591">
    <property type="entry name" value="METHYLTRANSFERASE"/>
    <property type="match status" value="1"/>
</dbReference>
<evidence type="ECO:0000259" key="1">
    <source>
        <dbReference type="Pfam" id="PF13649"/>
    </source>
</evidence>
<comment type="caution">
    <text evidence="2">The sequence shown here is derived from an EMBL/GenBank/DDBJ whole genome shotgun (WGS) entry which is preliminary data.</text>
</comment>
<keyword evidence="2" id="KW-0489">Methyltransferase</keyword>
<dbReference type="Proteomes" id="UP001597402">
    <property type="component" value="Unassembled WGS sequence"/>
</dbReference>
<keyword evidence="3" id="KW-1185">Reference proteome</keyword>
<dbReference type="EC" id="2.1.1.-" evidence="2"/>
<dbReference type="PANTHER" id="PTHR43591:SF24">
    <property type="entry name" value="2-METHOXY-6-POLYPRENYL-1,4-BENZOQUINOL METHYLASE, MITOCHONDRIAL"/>
    <property type="match status" value="1"/>
</dbReference>
<name>A0ABW4X876_9ACTN</name>
<evidence type="ECO:0000313" key="3">
    <source>
        <dbReference type="Proteomes" id="UP001597402"/>
    </source>
</evidence>
<accession>A0ABW4X876</accession>
<protein>
    <submittedName>
        <fullName evidence="2">Class I SAM-dependent methyltransferase</fullName>
        <ecNumber evidence="2">2.1.1.-</ecNumber>
    </submittedName>
</protein>
<evidence type="ECO:0000313" key="2">
    <source>
        <dbReference type="EMBL" id="MFD2090941.1"/>
    </source>
</evidence>
<dbReference type="RefSeq" id="WP_376872595.1">
    <property type="nucleotide sequence ID" value="NZ_JBHUHP010000004.1"/>
</dbReference>
<dbReference type="CDD" id="cd02440">
    <property type="entry name" value="AdoMet_MTases"/>
    <property type="match status" value="1"/>
</dbReference>
<gene>
    <name evidence="2" type="ORF">ACFSHS_05075</name>
</gene>
<dbReference type="InterPro" id="IPR029063">
    <property type="entry name" value="SAM-dependent_MTases_sf"/>
</dbReference>
<dbReference type="GO" id="GO:0032259">
    <property type="term" value="P:methylation"/>
    <property type="evidence" value="ECO:0007669"/>
    <property type="project" value="UniProtKB-KW"/>
</dbReference>
<sequence>MTSTTGTPADADRALKARHRSMWASGDYPKLAADLLPELGDVLVRACGVTGGHRVLDIAAGSGNVAITAARTGASVVASDLTPELFDAGRALAAAEGVELEWREADAEALPFADGEFDVVLSAIGVMFAPHHQAAADELVRVCKPGGRIGIISWTPEGFIGQLFATMKPYAPPPPPGASPPPLWGREDHVLGLLGDRVTDVTTERRTLTVDHFDRPEDFRDYFKDVYGPTIAVYRSLAEEPERAADLDAALLDLARRFDRGHGSTVLDWEYLLLTATKRREQVPSPR</sequence>
<dbReference type="EMBL" id="JBHUHP010000004">
    <property type="protein sequence ID" value="MFD2090941.1"/>
    <property type="molecule type" value="Genomic_DNA"/>
</dbReference>
<keyword evidence="2" id="KW-0808">Transferase</keyword>
<reference evidence="3" key="1">
    <citation type="journal article" date="2019" name="Int. J. Syst. Evol. Microbiol.">
        <title>The Global Catalogue of Microorganisms (GCM) 10K type strain sequencing project: providing services to taxonomists for standard genome sequencing and annotation.</title>
        <authorList>
            <consortium name="The Broad Institute Genomics Platform"/>
            <consortium name="The Broad Institute Genome Sequencing Center for Infectious Disease"/>
            <person name="Wu L."/>
            <person name="Ma J."/>
        </authorList>
    </citation>
    <scope>NUCLEOTIDE SEQUENCE [LARGE SCALE GENOMIC DNA]</scope>
    <source>
        <strain evidence="3">JCM 3338</strain>
    </source>
</reference>
<dbReference type="Gene3D" id="3.40.50.150">
    <property type="entry name" value="Vaccinia Virus protein VP39"/>
    <property type="match status" value="1"/>
</dbReference>
<organism evidence="2 3">
    <name type="scientific">Blastococcus deserti</name>
    <dbReference type="NCBI Taxonomy" id="2259033"/>
    <lineage>
        <taxon>Bacteria</taxon>
        <taxon>Bacillati</taxon>
        <taxon>Actinomycetota</taxon>
        <taxon>Actinomycetes</taxon>
        <taxon>Geodermatophilales</taxon>
        <taxon>Geodermatophilaceae</taxon>
        <taxon>Blastococcus</taxon>
    </lineage>
</organism>
<dbReference type="InterPro" id="IPR041698">
    <property type="entry name" value="Methyltransf_25"/>
</dbReference>
<feature type="domain" description="Methyltransferase" evidence="1">
    <location>
        <begin position="55"/>
        <end position="147"/>
    </location>
</feature>
<proteinExistence type="predicted"/>
<dbReference type="SUPFAM" id="SSF53335">
    <property type="entry name" value="S-adenosyl-L-methionine-dependent methyltransferases"/>
    <property type="match status" value="1"/>
</dbReference>
<dbReference type="Pfam" id="PF13649">
    <property type="entry name" value="Methyltransf_25"/>
    <property type="match status" value="1"/>
</dbReference>
<dbReference type="GO" id="GO:0008168">
    <property type="term" value="F:methyltransferase activity"/>
    <property type="evidence" value="ECO:0007669"/>
    <property type="project" value="UniProtKB-KW"/>
</dbReference>